<evidence type="ECO:0000259" key="1">
    <source>
        <dbReference type="SMART" id="SM00871"/>
    </source>
</evidence>
<dbReference type="Proteomes" id="UP001228504">
    <property type="component" value="Unassembled WGS sequence"/>
</dbReference>
<dbReference type="RefSeq" id="WP_307486857.1">
    <property type="nucleotide sequence ID" value="NZ_JAUSUF010000008.1"/>
</dbReference>
<evidence type="ECO:0000313" key="3">
    <source>
        <dbReference type="Proteomes" id="UP001228504"/>
    </source>
</evidence>
<accession>A0ABT9UVG2</accession>
<reference evidence="2 3" key="1">
    <citation type="submission" date="2023-07" db="EMBL/GenBank/DDBJ databases">
        <title>Genomic Encyclopedia of Type Strains, Phase IV (KMG-IV): sequencing the most valuable type-strain genomes for metagenomic binning, comparative biology and taxonomic classification.</title>
        <authorList>
            <person name="Goeker M."/>
        </authorList>
    </citation>
    <scope>NUCLEOTIDE SEQUENCE [LARGE SCALE GENOMIC DNA]</scope>
    <source>
        <strain evidence="2 3">DSM 20694</strain>
    </source>
</reference>
<gene>
    <name evidence="2" type="ORF">J2S18_002209</name>
</gene>
<dbReference type="InterPro" id="IPR010499">
    <property type="entry name" value="AraC_E-bd"/>
</dbReference>
<keyword evidence="3" id="KW-1185">Reference proteome</keyword>
<feature type="domain" description="AraC effector-binding" evidence="1">
    <location>
        <begin position="3"/>
        <end position="149"/>
    </location>
</feature>
<dbReference type="EMBL" id="JAUSUF010000008">
    <property type="protein sequence ID" value="MDQ0150266.1"/>
    <property type="molecule type" value="Genomic_DNA"/>
</dbReference>
<protein>
    <submittedName>
        <fullName evidence="2">Effector-binding domain-containing protein</fullName>
    </submittedName>
</protein>
<evidence type="ECO:0000313" key="2">
    <source>
        <dbReference type="EMBL" id="MDQ0150266.1"/>
    </source>
</evidence>
<dbReference type="SUPFAM" id="SSF55136">
    <property type="entry name" value="Probable bacterial effector-binding domain"/>
    <property type="match status" value="1"/>
</dbReference>
<proteinExistence type="predicted"/>
<organism evidence="2 3">
    <name type="scientific">Eubacterium multiforme</name>
    <dbReference type="NCBI Taxonomy" id="83339"/>
    <lineage>
        <taxon>Bacteria</taxon>
        <taxon>Bacillati</taxon>
        <taxon>Bacillota</taxon>
        <taxon>Clostridia</taxon>
        <taxon>Eubacteriales</taxon>
        <taxon>Eubacteriaceae</taxon>
        <taxon>Eubacterium</taxon>
    </lineage>
</organism>
<dbReference type="InterPro" id="IPR029442">
    <property type="entry name" value="GyrI-like"/>
</dbReference>
<dbReference type="Pfam" id="PF06445">
    <property type="entry name" value="GyrI-like"/>
    <property type="match status" value="1"/>
</dbReference>
<comment type="caution">
    <text evidence="2">The sequence shown here is derived from an EMBL/GenBank/DDBJ whole genome shotgun (WGS) entry which is preliminary data.</text>
</comment>
<dbReference type="SMART" id="SM00871">
    <property type="entry name" value="AraC_E_bind"/>
    <property type="match status" value="1"/>
</dbReference>
<name>A0ABT9UVG2_9FIRM</name>
<dbReference type="InterPro" id="IPR011256">
    <property type="entry name" value="Reg_factor_effector_dom_sf"/>
</dbReference>
<dbReference type="Gene3D" id="3.20.80.10">
    <property type="entry name" value="Regulatory factor, effector binding domain"/>
    <property type="match status" value="1"/>
</dbReference>
<sequence length="151" mass="17343">MKYNIEIREIEPMRVAFIRYKGLVTEANKVFPNVFKSIRGKVNGAPFFNYLKMNSKTKFGDIELCVPTDMIPSGNGIEVKETNRVKAICVTHIGPYETMFNAYEIIDAYAAQNKLELMSEFREVFIKGPGMFLKGNPDKYITEIIFPIKEQ</sequence>